<dbReference type="AlphaFoldDB" id="A0AAD5S8X5"/>
<keyword evidence="2" id="KW-1185">Reference proteome</keyword>
<proteinExistence type="predicted"/>
<name>A0AAD5S8X5_9FUNG</name>
<gene>
    <name evidence="1" type="ORF">HK097_011347</name>
</gene>
<sequence>MSGWLPANIAGGINTLASRAKEYAEAALSEDGTGDAQRHANYSLGGMGSNGFAKKNEDYVPVPFDTQGDVHARLAELEALNHNLRVE</sequence>
<evidence type="ECO:0000313" key="1">
    <source>
        <dbReference type="EMBL" id="KAJ3047643.1"/>
    </source>
</evidence>
<evidence type="ECO:0000313" key="2">
    <source>
        <dbReference type="Proteomes" id="UP001212841"/>
    </source>
</evidence>
<dbReference type="EMBL" id="JADGJD010000924">
    <property type="protein sequence ID" value="KAJ3047643.1"/>
    <property type="molecule type" value="Genomic_DNA"/>
</dbReference>
<dbReference type="Proteomes" id="UP001212841">
    <property type="component" value="Unassembled WGS sequence"/>
</dbReference>
<protein>
    <submittedName>
        <fullName evidence="1">Uncharacterized protein</fullName>
    </submittedName>
</protein>
<organism evidence="1 2">
    <name type="scientific">Rhizophlyctis rosea</name>
    <dbReference type="NCBI Taxonomy" id="64517"/>
    <lineage>
        <taxon>Eukaryota</taxon>
        <taxon>Fungi</taxon>
        <taxon>Fungi incertae sedis</taxon>
        <taxon>Chytridiomycota</taxon>
        <taxon>Chytridiomycota incertae sedis</taxon>
        <taxon>Chytridiomycetes</taxon>
        <taxon>Rhizophlyctidales</taxon>
        <taxon>Rhizophlyctidaceae</taxon>
        <taxon>Rhizophlyctis</taxon>
    </lineage>
</organism>
<reference evidence="1" key="1">
    <citation type="submission" date="2020-05" db="EMBL/GenBank/DDBJ databases">
        <title>Phylogenomic resolution of chytrid fungi.</title>
        <authorList>
            <person name="Stajich J.E."/>
            <person name="Amses K."/>
            <person name="Simmons R."/>
            <person name="Seto K."/>
            <person name="Myers J."/>
            <person name="Bonds A."/>
            <person name="Quandt C.A."/>
            <person name="Barry K."/>
            <person name="Liu P."/>
            <person name="Grigoriev I."/>
            <person name="Longcore J.E."/>
            <person name="James T.Y."/>
        </authorList>
    </citation>
    <scope>NUCLEOTIDE SEQUENCE</scope>
    <source>
        <strain evidence="1">JEL0318</strain>
    </source>
</reference>
<comment type="caution">
    <text evidence="1">The sequence shown here is derived from an EMBL/GenBank/DDBJ whole genome shotgun (WGS) entry which is preliminary data.</text>
</comment>
<feature type="non-terminal residue" evidence="1">
    <location>
        <position position="1"/>
    </location>
</feature>
<accession>A0AAD5S8X5</accession>